<gene>
    <name evidence="1" type="ORF">SDC9_193277</name>
</gene>
<sequence length="62" mass="7308">MVQIAQLMEWIRKNTEFVFNSFIIWDKGNFRAQGWKNPSEKSKLRSWFNVSVKPAGTFTAKI</sequence>
<accession>A0A645I329</accession>
<evidence type="ECO:0000313" key="1">
    <source>
        <dbReference type="EMBL" id="MPN45707.1"/>
    </source>
</evidence>
<dbReference type="AlphaFoldDB" id="A0A645I329"/>
<dbReference type="EMBL" id="VSSQ01105797">
    <property type="protein sequence ID" value="MPN45707.1"/>
    <property type="molecule type" value="Genomic_DNA"/>
</dbReference>
<comment type="caution">
    <text evidence="1">The sequence shown here is derived from an EMBL/GenBank/DDBJ whole genome shotgun (WGS) entry which is preliminary data.</text>
</comment>
<protein>
    <submittedName>
        <fullName evidence="1">Uncharacterized protein</fullName>
    </submittedName>
</protein>
<name>A0A645I329_9ZZZZ</name>
<reference evidence="1" key="1">
    <citation type="submission" date="2019-08" db="EMBL/GenBank/DDBJ databases">
        <authorList>
            <person name="Kucharzyk K."/>
            <person name="Murdoch R.W."/>
            <person name="Higgins S."/>
            <person name="Loffler F."/>
        </authorList>
    </citation>
    <scope>NUCLEOTIDE SEQUENCE</scope>
</reference>
<organism evidence="1">
    <name type="scientific">bioreactor metagenome</name>
    <dbReference type="NCBI Taxonomy" id="1076179"/>
    <lineage>
        <taxon>unclassified sequences</taxon>
        <taxon>metagenomes</taxon>
        <taxon>ecological metagenomes</taxon>
    </lineage>
</organism>
<proteinExistence type="predicted"/>